<protein>
    <submittedName>
        <fullName evidence="2">Toluene tolerance protein</fullName>
    </submittedName>
</protein>
<comment type="caution">
    <text evidence="2">The sequence shown here is derived from an EMBL/GenBank/DDBJ whole genome shotgun (WGS) entry which is preliminary data.</text>
</comment>
<dbReference type="OrthoDB" id="8099120at2"/>
<dbReference type="InterPro" id="IPR008869">
    <property type="entry name" value="MlaC/ttg2D"/>
</dbReference>
<feature type="signal peptide" evidence="1">
    <location>
        <begin position="1"/>
        <end position="22"/>
    </location>
</feature>
<dbReference type="PANTHER" id="PTHR36573">
    <property type="entry name" value="INTERMEMBRANE PHOSPHOLIPID TRANSPORT SYSTEM BINDING PROTEIN MLAC"/>
    <property type="match status" value="1"/>
</dbReference>
<dbReference type="Gene3D" id="3.10.450.710">
    <property type="entry name" value="Tgt2/MlaC"/>
    <property type="match status" value="1"/>
</dbReference>
<name>A0A2N5D9C1_9CAUL</name>
<proteinExistence type="predicted"/>
<feature type="chain" id="PRO_5014626342" evidence="1">
    <location>
        <begin position="23"/>
        <end position="204"/>
    </location>
</feature>
<evidence type="ECO:0000313" key="3">
    <source>
        <dbReference type="Proteomes" id="UP000234479"/>
    </source>
</evidence>
<gene>
    <name evidence="2" type="ORF">SGCZBJ_18000</name>
</gene>
<dbReference type="Proteomes" id="UP000234479">
    <property type="component" value="Unassembled WGS sequence"/>
</dbReference>
<evidence type="ECO:0000256" key="1">
    <source>
        <dbReference type="SAM" id="SignalP"/>
    </source>
</evidence>
<evidence type="ECO:0000313" key="2">
    <source>
        <dbReference type="EMBL" id="PLR22661.1"/>
    </source>
</evidence>
<dbReference type="EMBL" id="PJRS01000038">
    <property type="protein sequence ID" value="PLR22661.1"/>
    <property type="molecule type" value="Genomic_DNA"/>
</dbReference>
<keyword evidence="3" id="KW-1185">Reference proteome</keyword>
<dbReference type="RefSeq" id="WP_101719340.1">
    <property type="nucleotide sequence ID" value="NZ_PJRS01000038.1"/>
</dbReference>
<keyword evidence="1" id="KW-0732">Signal</keyword>
<reference evidence="2 3" key="1">
    <citation type="submission" date="2017-12" db="EMBL/GenBank/DDBJ databases">
        <title>The genome sequence of Caulobacter sp. 410.</title>
        <authorList>
            <person name="Gao J."/>
            <person name="Mao X."/>
            <person name="Sun J."/>
        </authorList>
    </citation>
    <scope>NUCLEOTIDE SEQUENCE [LARGE SCALE GENOMIC DNA]</scope>
    <source>
        <strain evidence="2 3">410</strain>
    </source>
</reference>
<dbReference type="Pfam" id="PF05494">
    <property type="entry name" value="MlaC"/>
    <property type="match status" value="1"/>
</dbReference>
<dbReference type="InterPro" id="IPR042245">
    <property type="entry name" value="Tgt2/MlaC_sf"/>
</dbReference>
<sequence length="204" mass="22325">MSRRILPWLFLLPSAYAQPALAARDASAEAFARAGASRLLGVLGDKAAGPAQKDAAFHKAIDELADVPRVTHFVLGKYARTITPDQKRRFALAFRSYAERIYQGRLADYGGERVSVVGSVMRKPGDVIVATEISGGQLDRPVPVSWRVLQSPGGWRVVDVQFRGVWLAITQQQDFVATIDNAGGDVEVLINRLRSDAPVSVKRR</sequence>
<organism evidence="2 3">
    <name type="scientific">Caulobacter zeae</name>
    <dbReference type="NCBI Taxonomy" id="2055137"/>
    <lineage>
        <taxon>Bacteria</taxon>
        <taxon>Pseudomonadati</taxon>
        <taxon>Pseudomonadota</taxon>
        <taxon>Alphaproteobacteria</taxon>
        <taxon>Caulobacterales</taxon>
        <taxon>Caulobacteraceae</taxon>
        <taxon>Caulobacter</taxon>
    </lineage>
</organism>
<dbReference type="AlphaFoldDB" id="A0A2N5D9C1"/>
<accession>A0A2N5D9C1</accession>
<dbReference type="PANTHER" id="PTHR36573:SF1">
    <property type="entry name" value="INTERMEMBRANE PHOSPHOLIPID TRANSPORT SYSTEM BINDING PROTEIN MLAC"/>
    <property type="match status" value="1"/>
</dbReference>